<name>A0ABW0KV13_9BACT</name>
<organism evidence="2 3">
    <name type="scientific">Prosthecobacter fluviatilis</name>
    <dbReference type="NCBI Taxonomy" id="445931"/>
    <lineage>
        <taxon>Bacteria</taxon>
        <taxon>Pseudomonadati</taxon>
        <taxon>Verrucomicrobiota</taxon>
        <taxon>Verrucomicrobiia</taxon>
        <taxon>Verrucomicrobiales</taxon>
        <taxon>Verrucomicrobiaceae</taxon>
        <taxon>Prosthecobacter</taxon>
    </lineage>
</organism>
<keyword evidence="2" id="KW-0378">Hydrolase</keyword>
<dbReference type="Gene3D" id="3.40.50.1820">
    <property type="entry name" value="alpha/beta hydrolase"/>
    <property type="match status" value="1"/>
</dbReference>
<proteinExistence type="predicted"/>
<protein>
    <submittedName>
        <fullName evidence="2">Alpha/beta fold hydrolase</fullName>
    </submittedName>
</protein>
<evidence type="ECO:0000313" key="3">
    <source>
        <dbReference type="Proteomes" id="UP001596052"/>
    </source>
</evidence>
<keyword evidence="3" id="KW-1185">Reference proteome</keyword>
<evidence type="ECO:0000313" key="2">
    <source>
        <dbReference type="EMBL" id="MFC5457230.1"/>
    </source>
</evidence>
<reference evidence="3" key="1">
    <citation type="journal article" date="2019" name="Int. J. Syst. Evol. Microbiol.">
        <title>The Global Catalogue of Microorganisms (GCM) 10K type strain sequencing project: providing services to taxonomists for standard genome sequencing and annotation.</title>
        <authorList>
            <consortium name="The Broad Institute Genomics Platform"/>
            <consortium name="The Broad Institute Genome Sequencing Center for Infectious Disease"/>
            <person name="Wu L."/>
            <person name="Ma J."/>
        </authorList>
    </citation>
    <scope>NUCLEOTIDE SEQUENCE [LARGE SCALE GENOMIC DNA]</scope>
    <source>
        <strain evidence="3">CGMCC 4.1469</strain>
    </source>
</reference>
<dbReference type="RefSeq" id="WP_377170300.1">
    <property type="nucleotide sequence ID" value="NZ_JBHSMQ010000009.1"/>
</dbReference>
<feature type="domain" description="AB hydrolase-1" evidence="1">
    <location>
        <begin position="10"/>
        <end position="194"/>
    </location>
</feature>
<dbReference type="Proteomes" id="UP001596052">
    <property type="component" value="Unassembled WGS sequence"/>
</dbReference>
<dbReference type="PANTHER" id="PTHR43194:SF5">
    <property type="entry name" value="PIMELOYL-[ACYL-CARRIER PROTEIN] METHYL ESTER ESTERASE"/>
    <property type="match status" value="1"/>
</dbReference>
<accession>A0ABW0KV13</accession>
<dbReference type="SUPFAM" id="SSF53474">
    <property type="entry name" value="alpha/beta-Hydrolases"/>
    <property type="match status" value="1"/>
</dbReference>
<sequence>MMSGGAQTFFLPGAGGSAAFWRPVAELARLEGVFFAWPGLGAEPAEPGVRGMDDLVQRVLERMNAPPVDLVAQSMGGVVALKVALAAPDRVRRLVLAVTSGGVPVAGLGGADWRPEYFAAFPQAASWIAEPVEDLSEKIRTLQVPTLLLWGGRDEISPVAVGERLRDLLPDARLCVMPEAGHDLAQTHAEWVAREVVGFLG</sequence>
<dbReference type="InterPro" id="IPR029058">
    <property type="entry name" value="AB_hydrolase_fold"/>
</dbReference>
<dbReference type="EMBL" id="JBHSMQ010000009">
    <property type="protein sequence ID" value="MFC5457230.1"/>
    <property type="molecule type" value="Genomic_DNA"/>
</dbReference>
<gene>
    <name evidence="2" type="ORF">ACFQDI_20345</name>
</gene>
<dbReference type="PRINTS" id="PR00111">
    <property type="entry name" value="ABHYDROLASE"/>
</dbReference>
<dbReference type="InterPro" id="IPR000073">
    <property type="entry name" value="AB_hydrolase_1"/>
</dbReference>
<comment type="caution">
    <text evidence="2">The sequence shown here is derived from an EMBL/GenBank/DDBJ whole genome shotgun (WGS) entry which is preliminary data.</text>
</comment>
<dbReference type="Pfam" id="PF12697">
    <property type="entry name" value="Abhydrolase_6"/>
    <property type="match status" value="1"/>
</dbReference>
<evidence type="ECO:0000259" key="1">
    <source>
        <dbReference type="Pfam" id="PF12697"/>
    </source>
</evidence>
<dbReference type="PANTHER" id="PTHR43194">
    <property type="entry name" value="HYDROLASE ALPHA/BETA FOLD FAMILY"/>
    <property type="match status" value="1"/>
</dbReference>
<dbReference type="InterPro" id="IPR050228">
    <property type="entry name" value="Carboxylesterase_BioH"/>
</dbReference>
<dbReference type="GO" id="GO:0016787">
    <property type="term" value="F:hydrolase activity"/>
    <property type="evidence" value="ECO:0007669"/>
    <property type="project" value="UniProtKB-KW"/>
</dbReference>